<keyword evidence="1" id="KW-0812">Transmembrane</keyword>
<dbReference type="EMBL" id="BMAW01005171">
    <property type="protein sequence ID" value="GFS92911.1"/>
    <property type="molecule type" value="Genomic_DNA"/>
</dbReference>
<feature type="transmembrane region" description="Helical" evidence="1">
    <location>
        <begin position="6"/>
        <end position="27"/>
    </location>
</feature>
<keyword evidence="1" id="KW-1133">Transmembrane helix</keyword>
<reference evidence="2" key="1">
    <citation type="submission" date="2020-08" db="EMBL/GenBank/DDBJ databases">
        <title>Multicomponent nature underlies the extraordinary mechanical properties of spider dragline silk.</title>
        <authorList>
            <person name="Kono N."/>
            <person name="Nakamura H."/>
            <person name="Mori M."/>
            <person name="Yoshida Y."/>
            <person name="Ohtoshi R."/>
            <person name="Malay A.D."/>
            <person name="Moran D.A.P."/>
            <person name="Tomita M."/>
            <person name="Numata K."/>
            <person name="Arakawa K."/>
        </authorList>
    </citation>
    <scope>NUCLEOTIDE SEQUENCE</scope>
</reference>
<dbReference type="AlphaFoldDB" id="A0A8X6TBN2"/>
<comment type="caution">
    <text evidence="2">The sequence shown here is derived from an EMBL/GenBank/DDBJ whole genome shotgun (WGS) entry which is preliminary data.</text>
</comment>
<keyword evidence="3" id="KW-1185">Reference proteome</keyword>
<accession>A0A8X6TBN2</accession>
<gene>
    <name evidence="2" type="ORF">NPIL_1551</name>
</gene>
<dbReference type="Proteomes" id="UP000887013">
    <property type="component" value="Unassembled WGS sequence"/>
</dbReference>
<protein>
    <submittedName>
        <fullName evidence="2">Uncharacterized protein</fullName>
    </submittedName>
</protein>
<keyword evidence="1" id="KW-0472">Membrane</keyword>
<name>A0A8X6TBN2_NEPPI</name>
<evidence type="ECO:0000256" key="1">
    <source>
        <dbReference type="SAM" id="Phobius"/>
    </source>
</evidence>
<sequence>MAKAYGGDAAFAAAISICAQFCHIWYMRRQFKYSERKYAFRIFFFFRRQVLNAKQCRAGGKKERLLVYQYAVVVRQQFYLPAKQSNGLQSFCQSARRNSLRKGGVLPYAIYDGFLKEIYESSL</sequence>
<evidence type="ECO:0000313" key="2">
    <source>
        <dbReference type="EMBL" id="GFS92911.1"/>
    </source>
</evidence>
<evidence type="ECO:0000313" key="3">
    <source>
        <dbReference type="Proteomes" id="UP000887013"/>
    </source>
</evidence>
<organism evidence="2 3">
    <name type="scientific">Nephila pilipes</name>
    <name type="common">Giant wood spider</name>
    <name type="synonym">Nephila maculata</name>
    <dbReference type="NCBI Taxonomy" id="299642"/>
    <lineage>
        <taxon>Eukaryota</taxon>
        <taxon>Metazoa</taxon>
        <taxon>Ecdysozoa</taxon>
        <taxon>Arthropoda</taxon>
        <taxon>Chelicerata</taxon>
        <taxon>Arachnida</taxon>
        <taxon>Araneae</taxon>
        <taxon>Araneomorphae</taxon>
        <taxon>Entelegynae</taxon>
        <taxon>Araneoidea</taxon>
        <taxon>Nephilidae</taxon>
        <taxon>Nephila</taxon>
    </lineage>
</organism>
<proteinExistence type="predicted"/>